<dbReference type="OrthoDB" id="3579740at2"/>
<keyword evidence="2" id="KW-0732">Signal</keyword>
<evidence type="ECO:0000256" key="1">
    <source>
        <dbReference type="SAM" id="MobiDB-lite"/>
    </source>
</evidence>
<dbReference type="EMBL" id="FOUY01000012">
    <property type="protein sequence ID" value="SFN31573.1"/>
    <property type="molecule type" value="Genomic_DNA"/>
</dbReference>
<evidence type="ECO:0000313" key="4">
    <source>
        <dbReference type="Proteomes" id="UP000199614"/>
    </source>
</evidence>
<protein>
    <recommendedName>
        <fullName evidence="5">Lipoprotein</fullName>
    </recommendedName>
</protein>
<evidence type="ECO:0000313" key="3">
    <source>
        <dbReference type="EMBL" id="SFN31573.1"/>
    </source>
</evidence>
<accession>A0A1I4Y1N4</accession>
<reference evidence="3 4" key="1">
    <citation type="submission" date="2016-10" db="EMBL/GenBank/DDBJ databases">
        <authorList>
            <person name="de Groot N.N."/>
        </authorList>
    </citation>
    <scope>NUCLEOTIDE SEQUENCE [LARGE SCALE GENOMIC DNA]</scope>
    <source>
        <strain evidence="3 4">CGMCC 4.1877</strain>
    </source>
</reference>
<dbReference type="Proteomes" id="UP000199614">
    <property type="component" value="Unassembled WGS sequence"/>
</dbReference>
<dbReference type="PROSITE" id="PS51257">
    <property type="entry name" value="PROKAR_LIPOPROTEIN"/>
    <property type="match status" value="1"/>
</dbReference>
<feature type="signal peptide" evidence="2">
    <location>
        <begin position="1"/>
        <end position="19"/>
    </location>
</feature>
<gene>
    <name evidence="3" type="ORF">SAMN05216207_1012106</name>
</gene>
<feature type="region of interest" description="Disordered" evidence="1">
    <location>
        <begin position="61"/>
        <end position="155"/>
    </location>
</feature>
<feature type="chain" id="PRO_5011636078" description="Lipoprotein" evidence="2">
    <location>
        <begin position="20"/>
        <end position="155"/>
    </location>
</feature>
<keyword evidence="4" id="KW-1185">Reference proteome</keyword>
<dbReference type="RefSeq" id="WP_093342633.1">
    <property type="nucleotide sequence ID" value="NZ_FOUY01000012.1"/>
</dbReference>
<organism evidence="3 4">
    <name type="scientific">Pseudonocardia ammonioxydans</name>
    <dbReference type="NCBI Taxonomy" id="260086"/>
    <lineage>
        <taxon>Bacteria</taxon>
        <taxon>Bacillati</taxon>
        <taxon>Actinomycetota</taxon>
        <taxon>Actinomycetes</taxon>
        <taxon>Pseudonocardiales</taxon>
        <taxon>Pseudonocardiaceae</taxon>
        <taxon>Pseudonocardia</taxon>
    </lineage>
</organism>
<feature type="compositionally biased region" description="Basic and acidic residues" evidence="1">
    <location>
        <begin position="70"/>
        <end position="91"/>
    </location>
</feature>
<evidence type="ECO:0000256" key="2">
    <source>
        <dbReference type="SAM" id="SignalP"/>
    </source>
</evidence>
<evidence type="ECO:0008006" key="5">
    <source>
        <dbReference type="Google" id="ProtNLM"/>
    </source>
</evidence>
<proteinExistence type="predicted"/>
<dbReference type="AlphaFoldDB" id="A0A1I4Y1N4"/>
<name>A0A1I4Y1N4_PSUAM</name>
<sequence length="155" mass="15734">MRIGRYALACVIAATFATAACTAASGAERVILEPASSSAGGRPAPAAGLLPRIEAGSSGLSVAVDGASEATRRQRDRVAEMEKKAAEEKAQTQEAARQGQAPWSAAEAPGRQGTKQSDGDCAQRAMAAGRFDPSCAAYQGVSGSGHARGPCSDQR</sequence>